<reference evidence="3" key="1">
    <citation type="submission" date="2016-10" db="EMBL/GenBank/DDBJ databases">
        <authorList>
            <person name="Varghese N."/>
            <person name="Submissions S."/>
        </authorList>
    </citation>
    <scope>NUCLEOTIDE SEQUENCE [LARGE SCALE GENOMIC DNA]</scope>
    <source>
        <strain evidence="3">ANC 5076</strain>
    </source>
</reference>
<accession>A0A1I6V1P1</accession>
<proteinExistence type="predicted"/>
<dbReference type="AlphaFoldDB" id="A0A1I6V1P1"/>
<dbReference type="EMBL" id="FOZU01000020">
    <property type="protein sequence ID" value="SFT07506.1"/>
    <property type="molecule type" value="Genomic_DNA"/>
</dbReference>
<evidence type="ECO:0000313" key="3">
    <source>
        <dbReference type="Proteomes" id="UP000182827"/>
    </source>
</evidence>
<sequence length="125" mass="14234">MPILIVLWKFKYWIAIAVLSFICIGQLAYTNHLSGKLQEAETKCTAKIQEIEQKQLKALAEKQNGINQVSADYEQIKSAQRRQVETVTREVQKIVEHPIYLNNCFDDSGLQQLNSLINSDSSEPP</sequence>
<keyword evidence="3" id="KW-1185">Reference proteome</keyword>
<dbReference type="RefSeq" id="WP_074947031.1">
    <property type="nucleotide sequence ID" value="NZ_FOZU01000020.1"/>
</dbReference>
<feature type="transmembrane region" description="Helical" evidence="1">
    <location>
        <begin position="12"/>
        <end position="29"/>
    </location>
</feature>
<dbReference type="Proteomes" id="UP000182827">
    <property type="component" value="Unassembled WGS sequence"/>
</dbReference>
<organism evidence="2 3">
    <name type="scientific">Acinetobacter bohemicus</name>
    <dbReference type="NCBI Taxonomy" id="1435036"/>
    <lineage>
        <taxon>Bacteria</taxon>
        <taxon>Pseudomonadati</taxon>
        <taxon>Pseudomonadota</taxon>
        <taxon>Gammaproteobacteria</taxon>
        <taxon>Moraxellales</taxon>
        <taxon>Moraxellaceae</taxon>
        <taxon>Acinetobacter</taxon>
    </lineage>
</organism>
<keyword evidence="1" id="KW-1133">Transmembrane helix</keyword>
<name>A0A1I6V1P1_9GAMM</name>
<evidence type="ECO:0000313" key="2">
    <source>
        <dbReference type="EMBL" id="SFT07506.1"/>
    </source>
</evidence>
<evidence type="ECO:0008006" key="4">
    <source>
        <dbReference type="Google" id="ProtNLM"/>
    </source>
</evidence>
<evidence type="ECO:0000256" key="1">
    <source>
        <dbReference type="SAM" id="Phobius"/>
    </source>
</evidence>
<gene>
    <name evidence="2" type="ORF">SAMN05444586_102014</name>
</gene>
<keyword evidence="1" id="KW-0472">Membrane</keyword>
<keyword evidence="1" id="KW-0812">Transmembrane</keyword>
<protein>
    <recommendedName>
        <fullName evidence="4">Bacteriophage Rz lysis protein</fullName>
    </recommendedName>
</protein>